<dbReference type="GO" id="GO:0016787">
    <property type="term" value="F:hydrolase activity"/>
    <property type="evidence" value="ECO:0007669"/>
    <property type="project" value="UniProtKB-KW"/>
</dbReference>
<dbReference type="Pfam" id="PF00004">
    <property type="entry name" value="AAA"/>
    <property type="match status" value="1"/>
</dbReference>
<dbReference type="InterPro" id="IPR003959">
    <property type="entry name" value="ATPase_AAA_core"/>
</dbReference>
<feature type="domain" description="AAA+ ATPase" evidence="2">
    <location>
        <begin position="442"/>
        <end position="569"/>
    </location>
</feature>
<organism evidence="3 4">
    <name type="scientific">Aspergillus pseudoustus</name>
    <dbReference type="NCBI Taxonomy" id="1810923"/>
    <lineage>
        <taxon>Eukaryota</taxon>
        <taxon>Fungi</taxon>
        <taxon>Dikarya</taxon>
        <taxon>Ascomycota</taxon>
        <taxon>Pezizomycotina</taxon>
        <taxon>Eurotiomycetes</taxon>
        <taxon>Eurotiomycetidae</taxon>
        <taxon>Eurotiales</taxon>
        <taxon>Aspergillaceae</taxon>
        <taxon>Aspergillus</taxon>
        <taxon>Aspergillus subgen. Nidulantes</taxon>
    </lineage>
</organism>
<evidence type="ECO:0000313" key="3">
    <source>
        <dbReference type="EMBL" id="KAL2838264.1"/>
    </source>
</evidence>
<protein>
    <submittedName>
        <fullName evidence="3">P-loop containing nucleoside triphosphate hydrolase protein</fullName>
    </submittedName>
</protein>
<dbReference type="Pfam" id="PF22942">
    <property type="entry name" value="DUF7025"/>
    <property type="match status" value="1"/>
</dbReference>
<name>A0ABR4JDY8_9EURO</name>
<dbReference type="Proteomes" id="UP001610446">
    <property type="component" value="Unassembled WGS sequence"/>
</dbReference>
<dbReference type="InterPro" id="IPR027417">
    <property type="entry name" value="P-loop_NTPase"/>
</dbReference>
<dbReference type="EMBL" id="JBFXLU010000148">
    <property type="protein sequence ID" value="KAL2838264.1"/>
    <property type="molecule type" value="Genomic_DNA"/>
</dbReference>
<keyword evidence="4" id="KW-1185">Reference proteome</keyword>
<reference evidence="3 4" key="1">
    <citation type="submission" date="2024-07" db="EMBL/GenBank/DDBJ databases">
        <title>Section-level genome sequencing and comparative genomics of Aspergillus sections Usti and Cavernicolus.</title>
        <authorList>
            <consortium name="Lawrence Berkeley National Laboratory"/>
            <person name="Nybo J.L."/>
            <person name="Vesth T.C."/>
            <person name="Theobald S."/>
            <person name="Frisvad J.C."/>
            <person name="Larsen T.O."/>
            <person name="Kjaerboelling I."/>
            <person name="Rothschild-Mancinelli K."/>
            <person name="Lyhne E.K."/>
            <person name="Kogle M.E."/>
            <person name="Barry K."/>
            <person name="Clum A."/>
            <person name="Na H."/>
            <person name="Ledsgaard L."/>
            <person name="Lin J."/>
            <person name="Lipzen A."/>
            <person name="Kuo A."/>
            <person name="Riley R."/>
            <person name="Mondo S."/>
            <person name="Labutti K."/>
            <person name="Haridas S."/>
            <person name="Pangalinan J."/>
            <person name="Salamov A.A."/>
            <person name="Simmons B.A."/>
            <person name="Magnuson J.K."/>
            <person name="Chen J."/>
            <person name="Drula E."/>
            <person name="Henrissat B."/>
            <person name="Wiebenga A."/>
            <person name="Lubbers R.J."/>
            <person name="Gomes A.C."/>
            <person name="Makela M.R."/>
            <person name="Stajich J."/>
            <person name="Grigoriev I.V."/>
            <person name="Mortensen U.H."/>
            <person name="De Vries R.P."/>
            <person name="Baker S.E."/>
            <person name="Andersen M.R."/>
        </authorList>
    </citation>
    <scope>NUCLEOTIDE SEQUENCE [LARGE SCALE GENOMIC DNA]</scope>
    <source>
        <strain evidence="3 4">CBS 123904</strain>
    </source>
</reference>
<dbReference type="InterPro" id="IPR054289">
    <property type="entry name" value="DUF7025"/>
</dbReference>
<evidence type="ECO:0000259" key="2">
    <source>
        <dbReference type="SMART" id="SM00382"/>
    </source>
</evidence>
<proteinExistence type="predicted"/>
<dbReference type="PANTHER" id="PTHR46411:SF4">
    <property type="entry name" value="AAA+ ATPASE DOMAIN-CONTAINING PROTEIN"/>
    <property type="match status" value="1"/>
</dbReference>
<accession>A0ABR4JDY8</accession>
<dbReference type="Gene3D" id="3.40.50.300">
    <property type="entry name" value="P-loop containing nucleotide triphosphate hydrolases"/>
    <property type="match status" value="1"/>
</dbReference>
<evidence type="ECO:0000313" key="4">
    <source>
        <dbReference type="Proteomes" id="UP001610446"/>
    </source>
</evidence>
<comment type="caution">
    <text evidence="3">The sequence shown here is derived from an EMBL/GenBank/DDBJ whole genome shotgun (WGS) entry which is preliminary data.</text>
</comment>
<dbReference type="Pfam" id="PF23232">
    <property type="entry name" value="AAA_lid_13"/>
    <property type="match status" value="1"/>
</dbReference>
<dbReference type="PANTHER" id="PTHR46411">
    <property type="entry name" value="FAMILY ATPASE, PUTATIVE-RELATED"/>
    <property type="match status" value="1"/>
</dbReference>
<keyword evidence="3" id="KW-0378">Hydrolase</keyword>
<dbReference type="InterPro" id="IPR056599">
    <property type="entry name" value="AAA_lid_fung"/>
</dbReference>
<dbReference type="SMART" id="SM00382">
    <property type="entry name" value="AAA"/>
    <property type="match status" value="1"/>
</dbReference>
<dbReference type="CDD" id="cd19481">
    <property type="entry name" value="RecA-like_protease"/>
    <property type="match status" value="1"/>
</dbReference>
<gene>
    <name evidence="3" type="ORF">BJY01DRAFT_258083</name>
</gene>
<dbReference type="SUPFAM" id="SSF52540">
    <property type="entry name" value="P-loop containing nucleoside triphosphate hydrolases"/>
    <property type="match status" value="1"/>
</dbReference>
<sequence>MRKRTKSPLLPKTGKRKKKKEKTGPRYPTWPRIPIIYVRSQFLHDALKAVISFQSVPDMYFSKRWRGRDITSSLEQGRFVYPFTDLWHYRERLIEYRDKVQEHHDVEYSETCRGAIDEMLNYLRDEPPIPVDEAELMWRHATPKTKFSSLWLLLKPGSDVYVREQGQLNAYVVEGFTGGPQWTVPESRILPYRVNVWNLNFDGLIVTRSVKTVTIPVFDGEREIKSLPVFPTEFHVDEDPEKPLRQRLIDRGKNFIEMVKNPTLREYTGPSRLQGIREFTRARVVIDHTSQPWYLKHAANDFRDDKEAPLPVQTVLGVELGERTRVPGCPCKSCHANETQQQGIQRRKFDDYDEIDLSVKTDLTDHQYMLCWSHVYAFVLKDRVWDLLDVSHMEPPRIQKNIIDLLVMKPEGNKQMIKAICEIYGGTYTQSFSSDFITGKGEGQIILLHGPPGTGKTLTAESVAEYSGRPLLSITSADLGQEPDALEQNLLRFFRDAKKWNAIVILDEADVYLEARSSQNLKRNSIVSIFLRALDYFQGILFLTTNRVGSFDEAFMSRIHVQIGYDPLDEGSRQQIWDNHFKKLSRNRELNGQEIRCSYDAKEFVRKSKELQVLKWNGREIRNAFQTAVALACYQAKQEGNDVPELTDEHLRQVVSMSQNFKTYLHNVRGAEEEMAYAARLRNDEVKASGKDN</sequence>
<evidence type="ECO:0000256" key="1">
    <source>
        <dbReference type="SAM" id="MobiDB-lite"/>
    </source>
</evidence>
<dbReference type="InterPro" id="IPR003593">
    <property type="entry name" value="AAA+_ATPase"/>
</dbReference>
<feature type="region of interest" description="Disordered" evidence="1">
    <location>
        <begin position="1"/>
        <end position="27"/>
    </location>
</feature>